<dbReference type="PANTHER" id="PTHR43639:SF1">
    <property type="entry name" value="SHORT-CHAIN DEHYDROGENASE_REDUCTASE FAMILY PROTEIN"/>
    <property type="match status" value="1"/>
</dbReference>
<evidence type="ECO:0000313" key="4">
    <source>
        <dbReference type="EMBL" id="MBD1598376.1"/>
    </source>
</evidence>
<keyword evidence="2" id="KW-0560">Oxidoreductase</keyword>
<gene>
    <name evidence="4" type="ORF">HAQ05_06610</name>
</gene>
<proteinExistence type="inferred from homology"/>
<protein>
    <submittedName>
        <fullName evidence="4">SDR family oxidoreductase</fullName>
    </submittedName>
</protein>
<dbReference type="Pfam" id="PF13561">
    <property type="entry name" value="adh_short_C2"/>
    <property type="match status" value="1"/>
</dbReference>
<comment type="caution">
    <text evidence="4">The sequence shown here is derived from an EMBL/GenBank/DDBJ whole genome shotgun (WGS) entry which is preliminary data.</text>
</comment>
<dbReference type="EMBL" id="JAAOCA010000006">
    <property type="protein sequence ID" value="MBD1598376.1"/>
    <property type="molecule type" value="Genomic_DNA"/>
</dbReference>
<dbReference type="RefSeq" id="WP_190418633.1">
    <property type="nucleotide sequence ID" value="NZ_JAAOCA010000006.1"/>
</dbReference>
<dbReference type="Gene3D" id="3.40.50.720">
    <property type="entry name" value="NAD(P)-binding Rossmann-like Domain"/>
    <property type="match status" value="1"/>
</dbReference>
<name>A0ABR7YYU3_9PSED</name>
<evidence type="ECO:0000313" key="5">
    <source>
        <dbReference type="Proteomes" id="UP000805841"/>
    </source>
</evidence>
<reference evidence="4 5" key="1">
    <citation type="journal article" date="2020" name="Insects">
        <title>Bacteria Belonging to Pseudomonas typographi sp. nov. from the Bark Beetle Ips typographus Have Genomic Potential to Aid in the Host Ecology.</title>
        <authorList>
            <person name="Peral-Aranega E."/>
            <person name="Saati-Santamaria Z."/>
            <person name="Kolarik M."/>
            <person name="Rivas R."/>
            <person name="Garcia-Fraile P."/>
        </authorList>
    </citation>
    <scope>NUCLEOTIDE SEQUENCE [LARGE SCALE GENOMIC DNA]</scope>
    <source>
        <strain evidence="4 5">CA3A</strain>
    </source>
</reference>
<dbReference type="Proteomes" id="UP000805841">
    <property type="component" value="Unassembled WGS sequence"/>
</dbReference>
<dbReference type="PANTHER" id="PTHR43639">
    <property type="entry name" value="OXIDOREDUCTASE, SHORT-CHAIN DEHYDROGENASE/REDUCTASE FAMILY (AFU_ORTHOLOGUE AFUA_5G02870)"/>
    <property type="match status" value="1"/>
</dbReference>
<dbReference type="InterPro" id="IPR057326">
    <property type="entry name" value="KR_dom"/>
</dbReference>
<dbReference type="CDD" id="cd05233">
    <property type="entry name" value="SDR_c"/>
    <property type="match status" value="1"/>
</dbReference>
<dbReference type="SMART" id="SM00822">
    <property type="entry name" value="PKS_KR"/>
    <property type="match status" value="1"/>
</dbReference>
<feature type="domain" description="Ketoreductase" evidence="3">
    <location>
        <begin position="14"/>
        <end position="196"/>
    </location>
</feature>
<dbReference type="PRINTS" id="PR00080">
    <property type="entry name" value="SDRFAMILY"/>
</dbReference>
<keyword evidence="5" id="KW-1185">Reference proteome</keyword>
<dbReference type="PRINTS" id="PR00081">
    <property type="entry name" value="GDHRDH"/>
</dbReference>
<dbReference type="SUPFAM" id="SSF51735">
    <property type="entry name" value="NAD(P)-binding Rossmann-fold domains"/>
    <property type="match status" value="1"/>
</dbReference>
<organism evidence="4 5">
    <name type="scientific">Pseudomonas typographi</name>
    <dbReference type="NCBI Taxonomy" id="2715964"/>
    <lineage>
        <taxon>Bacteria</taxon>
        <taxon>Pseudomonadati</taxon>
        <taxon>Pseudomonadota</taxon>
        <taxon>Gammaproteobacteria</taxon>
        <taxon>Pseudomonadales</taxon>
        <taxon>Pseudomonadaceae</taxon>
        <taxon>Pseudomonas</taxon>
    </lineage>
</organism>
<accession>A0ABR7YYU3</accession>
<evidence type="ECO:0000256" key="2">
    <source>
        <dbReference type="ARBA" id="ARBA00023002"/>
    </source>
</evidence>
<evidence type="ECO:0000256" key="1">
    <source>
        <dbReference type="ARBA" id="ARBA00006484"/>
    </source>
</evidence>
<evidence type="ECO:0000259" key="3">
    <source>
        <dbReference type="SMART" id="SM00822"/>
    </source>
</evidence>
<comment type="similarity">
    <text evidence="1">Belongs to the short-chain dehydrogenases/reductases (SDR) family.</text>
</comment>
<dbReference type="InterPro" id="IPR002347">
    <property type="entry name" value="SDR_fam"/>
</dbReference>
<sequence>MTHETVVSTRMAGRVALVSGGAKGIGRAIALQLAAEGADVAIAVRSDRDAAETTAAQIRALGRRALVCLCDLTDAAAVTALVAEVESGLGPIALLVNNAGTNGAAPLLELTEQRWDAVVAGNLKSCFLLSVATARAMASRNLGAIVNIAGASAHRSYPGAGAYGPSKAAVVSLTVQMSLEWAALGIRVNGVSPGPIREAASGWQAREPALAEEVTRLPLRRAGEPSEVAKAVAYLGSDDASYVTGHMLIVDGGSVNTWYLAG</sequence>
<dbReference type="InterPro" id="IPR036291">
    <property type="entry name" value="NAD(P)-bd_dom_sf"/>
</dbReference>